<proteinExistence type="predicted"/>
<gene>
    <name evidence="2" type="primary">bacA</name>
    <name evidence="2" type="ORF">SNAT2548_LOCUS33895</name>
</gene>
<dbReference type="OrthoDB" id="442385at2759"/>
<dbReference type="GO" id="GO:0003755">
    <property type="term" value="F:peptidyl-prolyl cis-trans isomerase activity"/>
    <property type="evidence" value="ECO:0007669"/>
    <property type="project" value="InterPro"/>
</dbReference>
<feature type="compositionally biased region" description="Low complexity" evidence="1">
    <location>
        <begin position="183"/>
        <end position="192"/>
    </location>
</feature>
<organism evidence="2 3">
    <name type="scientific">Symbiodinium natans</name>
    <dbReference type="NCBI Taxonomy" id="878477"/>
    <lineage>
        <taxon>Eukaryota</taxon>
        <taxon>Sar</taxon>
        <taxon>Alveolata</taxon>
        <taxon>Dinophyceae</taxon>
        <taxon>Suessiales</taxon>
        <taxon>Symbiodiniaceae</taxon>
        <taxon>Symbiodinium</taxon>
    </lineage>
</organism>
<dbReference type="InterPro" id="IPR046357">
    <property type="entry name" value="PPIase_dom_sf"/>
</dbReference>
<accession>A0A812V430</accession>
<dbReference type="Gene3D" id="3.10.50.40">
    <property type="match status" value="1"/>
</dbReference>
<feature type="region of interest" description="Disordered" evidence="1">
    <location>
        <begin position="1"/>
        <end position="43"/>
    </location>
</feature>
<sequence>MTAEDAGAESDVQSINSDAPPAFNSDDEPPEDHEGDENTCSRDGAVKKVIRKVGKGLERPGQNDIVTLRFCTLQLDGPAIVDVPDEITVEMGDNKLPLAVEFAVKNMRVGEVAEIRAPAAYSKITSPLCGRQLRTQPGVLPKAGKVKRKLRFLPAAPKGLAEQAKVDLLKFRKAQEAAKEAAQEAAQEAAEAGDGSTPSKPPMFRARVELLGFQCVLALTEDRSVTKRILQTGTSQRRPRRGDVVTFSYCLLEDGGAKRTSPRKCELTLGEDELPYPRLEHIICSMKDALLG</sequence>
<name>A0A812V430_9DINO</name>
<evidence type="ECO:0000313" key="3">
    <source>
        <dbReference type="Proteomes" id="UP000604046"/>
    </source>
</evidence>
<evidence type="ECO:0000313" key="2">
    <source>
        <dbReference type="EMBL" id="CAE7595660.1"/>
    </source>
</evidence>
<dbReference type="EMBL" id="CAJNDS010002783">
    <property type="protein sequence ID" value="CAE7595660.1"/>
    <property type="molecule type" value="Genomic_DNA"/>
</dbReference>
<dbReference type="Proteomes" id="UP000604046">
    <property type="component" value="Unassembled WGS sequence"/>
</dbReference>
<comment type="caution">
    <text evidence="2">The sequence shown here is derived from an EMBL/GenBank/DDBJ whole genome shotgun (WGS) entry which is preliminary data.</text>
</comment>
<dbReference type="AlphaFoldDB" id="A0A812V430"/>
<evidence type="ECO:0000256" key="1">
    <source>
        <dbReference type="SAM" id="MobiDB-lite"/>
    </source>
</evidence>
<keyword evidence="3" id="KW-1185">Reference proteome</keyword>
<dbReference type="SUPFAM" id="SSF54534">
    <property type="entry name" value="FKBP-like"/>
    <property type="match status" value="2"/>
</dbReference>
<feature type="region of interest" description="Disordered" evidence="1">
    <location>
        <begin position="180"/>
        <end position="200"/>
    </location>
</feature>
<reference evidence="2" key="1">
    <citation type="submission" date="2021-02" db="EMBL/GenBank/DDBJ databases">
        <authorList>
            <person name="Dougan E. K."/>
            <person name="Rhodes N."/>
            <person name="Thang M."/>
            <person name="Chan C."/>
        </authorList>
    </citation>
    <scope>NUCLEOTIDE SEQUENCE</scope>
</reference>
<protein>
    <submittedName>
        <fullName evidence="2">BacA protein</fullName>
    </submittedName>
</protein>
<feature type="compositionally biased region" description="Acidic residues" evidence="1">
    <location>
        <begin position="25"/>
        <end position="37"/>
    </location>
</feature>